<evidence type="ECO:0000313" key="2">
    <source>
        <dbReference type="Proteomes" id="UP000886819"/>
    </source>
</evidence>
<dbReference type="Proteomes" id="UP000886819">
    <property type="component" value="Unassembled WGS sequence"/>
</dbReference>
<comment type="caution">
    <text evidence="1">The sequence shown here is derived from an EMBL/GenBank/DDBJ whole genome shotgun (WGS) entry which is preliminary data.</text>
</comment>
<evidence type="ECO:0000313" key="1">
    <source>
        <dbReference type="EMBL" id="HIQ62664.1"/>
    </source>
</evidence>
<protein>
    <submittedName>
        <fullName evidence="1">Uncharacterized protein</fullName>
    </submittedName>
</protein>
<reference evidence="1" key="1">
    <citation type="submission" date="2020-10" db="EMBL/GenBank/DDBJ databases">
        <authorList>
            <person name="Gilroy R."/>
        </authorList>
    </citation>
    <scope>NUCLEOTIDE SEQUENCE</scope>
    <source>
        <strain evidence="1">ChiHile30-977</strain>
    </source>
</reference>
<name>A0A9D0YVV5_9FIRM</name>
<reference evidence="1" key="2">
    <citation type="journal article" date="2021" name="PeerJ">
        <title>Extensive microbial diversity within the chicken gut microbiome revealed by metagenomics and culture.</title>
        <authorList>
            <person name="Gilroy R."/>
            <person name="Ravi A."/>
            <person name="Getino M."/>
            <person name="Pursley I."/>
            <person name="Horton D.L."/>
            <person name="Alikhan N.F."/>
            <person name="Baker D."/>
            <person name="Gharbi K."/>
            <person name="Hall N."/>
            <person name="Watson M."/>
            <person name="Adriaenssens E.M."/>
            <person name="Foster-Nyarko E."/>
            <person name="Jarju S."/>
            <person name="Secka A."/>
            <person name="Antonio M."/>
            <person name="Oren A."/>
            <person name="Chaudhuri R.R."/>
            <person name="La Ragione R."/>
            <person name="Hildebrand F."/>
            <person name="Pallen M.J."/>
        </authorList>
    </citation>
    <scope>NUCLEOTIDE SEQUENCE</scope>
    <source>
        <strain evidence="1">ChiHile30-977</strain>
    </source>
</reference>
<organism evidence="1 2">
    <name type="scientific">Candidatus Avichristensenella intestinipullorum</name>
    <dbReference type="NCBI Taxonomy" id="2840693"/>
    <lineage>
        <taxon>Bacteria</taxon>
        <taxon>Bacillati</taxon>
        <taxon>Bacillota</taxon>
        <taxon>Clostridia</taxon>
        <taxon>Candidatus Avichristensenella</taxon>
    </lineage>
</organism>
<dbReference type="EMBL" id="DVFI01000052">
    <property type="protein sequence ID" value="HIQ62664.1"/>
    <property type="molecule type" value="Genomic_DNA"/>
</dbReference>
<sequence length="274" mass="30883">MNGAYLVNPSDEPDSIFAAKINMPQDSALRVYRVSFLAPQTYAMRLEVGNFNTLDKTYDVFGDEVYFIKYNRKDSVEAPNSSRHFITFLTHEAFHYYMQNQWSDGSRFTGELSENDIDLMAEEYDALAGIQAELLRDSPSRETLLGYADAYVRAVEQRLEANPEYVQSELSMETVEGTAQYVGIRASRIVGYDYGVMYFDNTSNVSIAEVIPMFRSGGIDESFLSDRMPYETGALLCCLLDAVGAQGWQERLNAQTLENTTTLHAVVKEYLAGV</sequence>
<gene>
    <name evidence="1" type="ORF">IAA66_03640</name>
</gene>
<dbReference type="AlphaFoldDB" id="A0A9D0YVV5"/>
<accession>A0A9D0YVV5</accession>
<proteinExistence type="predicted"/>